<keyword evidence="8" id="KW-0720">Serine protease</keyword>
<dbReference type="Pfam" id="PF00082">
    <property type="entry name" value="Peptidase_S8"/>
    <property type="match status" value="1"/>
</dbReference>
<dbReference type="CDD" id="cd04056">
    <property type="entry name" value="Peptidases_S53"/>
    <property type="match status" value="1"/>
</dbReference>
<dbReference type="CDD" id="cd11377">
    <property type="entry name" value="Pro-peptidase_S53"/>
    <property type="match status" value="1"/>
</dbReference>
<dbReference type="AlphaFoldDB" id="A0A8H7DCG1"/>
<dbReference type="InterPro" id="IPR036852">
    <property type="entry name" value="Peptidase_S8/S53_dom_sf"/>
</dbReference>
<comment type="cofactor">
    <cofactor evidence="11">
        <name>Ca(2+)</name>
        <dbReference type="ChEBI" id="CHEBI:29108"/>
    </cofactor>
    <text evidence="11">Binds 1 Ca(2+) ion per subunit.</text>
</comment>
<reference evidence="13" key="1">
    <citation type="submission" date="2020-05" db="EMBL/GenBank/DDBJ databases">
        <title>Mycena genomes resolve the evolution of fungal bioluminescence.</title>
        <authorList>
            <person name="Tsai I.J."/>
        </authorList>
    </citation>
    <scope>NUCLEOTIDE SEQUENCE</scope>
    <source>
        <strain evidence="13">160909Yilan</strain>
    </source>
</reference>
<organism evidence="13 14">
    <name type="scientific">Mycena sanguinolenta</name>
    <dbReference type="NCBI Taxonomy" id="230812"/>
    <lineage>
        <taxon>Eukaryota</taxon>
        <taxon>Fungi</taxon>
        <taxon>Dikarya</taxon>
        <taxon>Basidiomycota</taxon>
        <taxon>Agaricomycotina</taxon>
        <taxon>Agaricomycetes</taxon>
        <taxon>Agaricomycetidae</taxon>
        <taxon>Agaricales</taxon>
        <taxon>Marasmiineae</taxon>
        <taxon>Mycenaceae</taxon>
        <taxon>Mycena</taxon>
    </lineage>
</organism>
<comment type="catalytic activity">
    <reaction evidence="1">
        <text>Release of an N-terminal tripeptide from a polypeptide.</text>
        <dbReference type="EC" id="3.4.14.10"/>
    </reaction>
</comment>
<sequence length="636" mass="66491">MQQPHSNKPDVSPFNGWVLSSRGHSYFTYSQQLLPFVSDESPFYRHRTPPVSASAWLAATETVQFSKVMVYTIFFLNSLITLATASPVPRVLHSSRSSAPLGFASLGPAPPDQSLKLRFGLASNNAPGLEAALLDVSTPSSANYGKHLTKDEVNAYLAPSNETLVAVQNWLSSNNVTAVSSSGAGDWLTATIPVSKANALLGANYETFVHVNSNTSFARTLKVSLPPEVAGHIDEVHPTTAFSKPLTAGPVVSIPARANSNDTQFVTPATLQALYGIPATPANQSSNGIAASWGQFAQIADVKSFLGQFRTDLSSSTTFFLQILDDGHNIQSVDQAGLEAVGTLSPISFDYLAHFHQNLDTQYTIGMASNVTVTFVSVGPDNQDGAFGFLDIVNFLSGEDNIPPVFTTSYGFNEIDGSKGLSTKLCNAYMGLGARGTSVLFSSGDGGVAGNAGNGEQCDTFQPTFPSSCPYVTSVGSTHGSGPEVASDFSSGGFSNIFPIPSYQADAVAGYLKALGSTNQGLFNTSGRGFPDIAAQGENVQIITGGAQVPVQGTSCSSPIFASVIALINDELIANGKPTLGFLNPFLYSNAAALNDVTSGSNPGCGTNGFPAKKGWDPVTGLGTPNFAALRKAARL</sequence>
<dbReference type="InterPro" id="IPR015366">
    <property type="entry name" value="S53_propep"/>
</dbReference>
<gene>
    <name evidence="13" type="ORF">MSAN_00668900</name>
</gene>
<evidence type="ECO:0000256" key="11">
    <source>
        <dbReference type="PROSITE-ProRule" id="PRU01032"/>
    </source>
</evidence>
<evidence type="ECO:0000256" key="1">
    <source>
        <dbReference type="ARBA" id="ARBA00001910"/>
    </source>
</evidence>
<evidence type="ECO:0000256" key="9">
    <source>
        <dbReference type="ARBA" id="ARBA00022837"/>
    </source>
</evidence>
<dbReference type="Gene3D" id="3.40.50.200">
    <property type="entry name" value="Peptidase S8/S53 domain"/>
    <property type="match status" value="1"/>
</dbReference>
<comment type="caution">
    <text evidence="11">Lacks conserved residue(s) required for the propagation of feature annotation.</text>
</comment>
<dbReference type="SUPFAM" id="SSF54897">
    <property type="entry name" value="Protease propeptides/inhibitors"/>
    <property type="match status" value="1"/>
</dbReference>
<evidence type="ECO:0000256" key="8">
    <source>
        <dbReference type="ARBA" id="ARBA00022825"/>
    </source>
</evidence>
<dbReference type="EC" id="3.4.14.10" evidence="4"/>
<dbReference type="GO" id="GO:0005576">
    <property type="term" value="C:extracellular region"/>
    <property type="evidence" value="ECO:0007669"/>
    <property type="project" value="UniProtKB-SubCell"/>
</dbReference>
<evidence type="ECO:0000256" key="6">
    <source>
        <dbReference type="ARBA" id="ARBA00022723"/>
    </source>
</evidence>
<accession>A0A8H7DCG1</accession>
<dbReference type="SUPFAM" id="SSF52743">
    <property type="entry name" value="Subtilisin-like"/>
    <property type="match status" value="1"/>
</dbReference>
<protein>
    <recommendedName>
        <fullName evidence="4">tripeptidyl-peptidase II</fullName>
        <ecNumber evidence="4">3.4.14.10</ecNumber>
    </recommendedName>
</protein>
<dbReference type="InterPro" id="IPR000209">
    <property type="entry name" value="Peptidase_S8/S53_dom"/>
</dbReference>
<dbReference type="Proteomes" id="UP000623467">
    <property type="component" value="Unassembled WGS sequence"/>
</dbReference>
<dbReference type="GO" id="GO:0006508">
    <property type="term" value="P:proteolysis"/>
    <property type="evidence" value="ECO:0007669"/>
    <property type="project" value="UniProtKB-KW"/>
</dbReference>
<evidence type="ECO:0000313" key="14">
    <source>
        <dbReference type="Proteomes" id="UP000623467"/>
    </source>
</evidence>
<keyword evidence="14" id="KW-1185">Reference proteome</keyword>
<evidence type="ECO:0000256" key="4">
    <source>
        <dbReference type="ARBA" id="ARBA00012462"/>
    </source>
</evidence>
<name>A0A8H7DCG1_9AGAR</name>
<dbReference type="PANTHER" id="PTHR14218">
    <property type="entry name" value="PROTEASE S8 TRIPEPTIDYL PEPTIDASE I CLN2"/>
    <property type="match status" value="1"/>
</dbReference>
<dbReference type="GO" id="GO:0046872">
    <property type="term" value="F:metal ion binding"/>
    <property type="evidence" value="ECO:0007669"/>
    <property type="project" value="UniProtKB-UniRule"/>
</dbReference>
<evidence type="ECO:0000313" key="13">
    <source>
        <dbReference type="EMBL" id="KAF7370374.1"/>
    </source>
</evidence>
<evidence type="ECO:0000256" key="2">
    <source>
        <dbReference type="ARBA" id="ARBA00002451"/>
    </source>
</evidence>
<keyword evidence="10" id="KW-0865">Zymogen</keyword>
<feature type="binding site" evidence="11">
    <location>
        <position position="617"/>
    </location>
    <ligand>
        <name>Ca(2+)</name>
        <dbReference type="ChEBI" id="CHEBI:29108"/>
    </ligand>
</feature>
<proteinExistence type="predicted"/>
<keyword evidence="6 11" id="KW-0479">Metal-binding</keyword>
<comment type="caution">
    <text evidence="13">The sequence shown here is derived from an EMBL/GenBank/DDBJ whole genome shotgun (WGS) entry which is preliminary data.</text>
</comment>
<dbReference type="PROSITE" id="PS51695">
    <property type="entry name" value="SEDOLISIN"/>
    <property type="match status" value="1"/>
</dbReference>
<evidence type="ECO:0000256" key="5">
    <source>
        <dbReference type="ARBA" id="ARBA00022670"/>
    </source>
</evidence>
<dbReference type="EMBL" id="JACAZH010000004">
    <property type="protein sequence ID" value="KAF7370374.1"/>
    <property type="molecule type" value="Genomic_DNA"/>
</dbReference>
<feature type="binding site" evidence="11">
    <location>
        <position position="597"/>
    </location>
    <ligand>
        <name>Ca(2+)</name>
        <dbReference type="ChEBI" id="CHEBI:29108"/>
    </ligand>
</feature>
<evidence type="ECO:0000256" key="10">
    <source>
        <dbReference type="ARBA" id="ARBA00023145"/>
    </source>
</evidence>
<dbReference type="InterPro" id="IPR030400">
    <property type="entry name" value="Sedolisin_dom"/>
</dbReference>
<dbReference type="SMART" id="SM00944">
    <property type="entry name" value="Pro-kuma_activ"/>
    <property type="match status" value="1"/>
</dbReference>
<feature type="binding site" evidence="11">
    <location>
        <position position="596"/>
    </location>
    <ligand>
        <name>Ca(2+)</name>
        <dbReference type="ChEBI" id="CHEBI:29108"/>
    </ligand>
</feature>
<comment type="function">
    <text evidence="2">Secreted tripeptidyl-peptidase which degrades proteins at acidic pHs and is involved in virulence.</text>
</comment>
<feature type="domain" description="Peptidase S53" evidence="12">
    <location>
        <begin position="265"/>
        <end position="636"/>
    </location>
</feature>
<evidence type="ECO:0000256" key="3">
    <source>
        <dbReference type="ARBA" id="ARBA00004239"/>
    </source>
</evidence>
<dbReference type="OrthoDB" id="409122at2759"/>
<dbReference type="InterPro" id="IPR050819">
    <property type="entry name" value="Tripeptidyl-peptidase_I"/>
</dbReference>
<dbReference type="Pfam" id="PF09286">
    <property type="entry name" value="Pro-kuma_activ"/>
    <property type="match status" value="1"/>
</dbReference>
<keyword evidence="5" id="KW-0645">Protease</keyword>
<dbReference type="GO" id="GO:0004252">
    <property type="term" value="F:serine-type endopeptidase activity"/>
    <property type="evidence" value="ECO:0007669"/>
    <property type="project" value="InterPro"/>
</dbReference>
<evidence type="ECO:0000259" key="12">
    <source>
        <dbReference type="PROSITE" id="PS51695"/>
    </source>
</evidence>
<comment type="subcellular location">
    <subcellularLocation>
        <location evidence="3">Secreted</location>
        <location evidence="3">Extracellular space</location>
    </subcellularLocation>
</comment>
<dbReference type="GO" id="GO:0008240">
    <property type="term" value="F:tripeptidyl-peptidase activity"/>
    <property type="evidence" value="ECO:0007669"/>
    <property type="project" value="UniProtKB-EC"/>
</dbReference>
<keyword evidence="9 11" id="KW-0106">Calcium</keyword>
<feature type="binding site" evidence="11">
    <location>
        <position position="615"/>
    </location>
    <ligand>
        <name>Ca(2+)</name>
        <dbReference type="ChEBI" id="CHEBI:29108"/>
    </ligand>
</feature>
<evidence type="ECO:0000256" key="7">
    <source>
        <dbReference type="ARBA" id="ARBA00022801"/>
    </source>
</evidence>
<dbReference type="PANTHER" id="PTHR14218:SF15">
    <property type="entry name" value="TRIPEPTIDYL-PEPTIDASE 1"/>
    <property type="match status" value="1"/>
</dbReference>
<keyword evidence="7" id="KW-0378">Hydrolase</keyword>